<evidence type="ECO:0000313" key="3">
    <source>
        <dbReference type="Proteomes" id="UP000501989"/>
    </source>
</evidence>
<organism evidence="2 3">
    <name type="scientific">Pseudomonas graminis</name>
    <dbReference type="NCBI Taxonomy" id="158627"/>
    <lineage>
        <taxon>Bacteria</taxon>
        <taxon>Pseudomonadati</taxon>
        <taxon>Pseudomonadota</taxon>
        <taxon>Gammaproteobacteria</taxon>
        <taxon>Pseudomonadales</taxon>
        <taxon>Pseudomonadaceae</taxon>
        <taxon>Pseudomonas</taxon>
    </lineage>
</organism>
<accession>A0A6M8MP64</accession>
<dbReference type="Pfam" id="PF10975">
    <property type="entry name" value="DUF2802"/>
    <property type="match status" value="1"/>
</dbReference>
<evidence type="ECO:0000313" key="2">
    <source>
        <dbReference type="EMBL" id="QKF53776.1"/>
    </source>
</evidence>
<dbReference type="RefSeq" id="WP_172612843.1">
    <property type="nucleotide sequence ID" value="NZ_CP053746.1"/>
</dbReference>
<dbReference type="AlphaFoldDB" id="A0A6M8MP64"/>
<dbReference type="Proteomes" id="UP000501989">
    <property type="component" value="Chromosome"/>
</dbReference>
<dbReference type="KEGG" id="pgg:FX982_04769"/>
<reference evidence="3" key="1">
    <citation type="submission" date="2019-12" db="EMBL/GenBank/DDBJ databases">
        <title>Endophytic bacteria associated with Panax ginseng seedlings.</title>
        <authorList>
            <person name="Park J.M."/>
            <person name="Shin R."/>
            <person name="Jo S.H."/>
        </authorList>
    </citation>
    <scope>NUCLEOTIDE SEQUENCE [LARGE SCALE GENOMIC DNA]</scope>
    <source>
        <strain evidence="3">PgKB30</strain>
    </source>
</reference>
<keyword evidence="1" id="KW-1133">Transmembrane helix</keyword>
<keyword evidence="1" id="KW-0472">Membrane</keyword>
<keyword evidence="1" id="KW-0812">Transmembrane</keyword>
<keyword evidence="3" id="KW-1185">Reference proteome</keyword>
<proteinExistence type="predicted"/>
<sequence length="134" mass="14941">MILDVAVIFLAVLWVASVAMFMAHTKRLRIQATQQLEADSLRDQRIRELARRLENYQSGTVRMGEELHELRSIIALLPDKITALEQRDPSTLSFAQAARLVGMGASIDELTQSCGLTQAEAQLMTKVHGHNRGT</sequence>
<dbReference type="InterPro" id="IPR021244">
    <property type="entry name" value="DUF2802"/>
</dbReference>
<gene>
    <name evidence="2" type="ORF">FX982_04769</name>
</gene>
<name>A0A6M8MP64_9PSED</name>
<protein>
    <recommendedName>
        <fullName evidence="4">Chemotaxis protein</fullName>
    </recommendedName>
</protein>
<dbReference type="EMBL" id="CP053746">
    <property type="protein sequence ID" value="QKF53776.1"/>
    <property type="molecule type" value="Genomic_DNA"/>
</dbReference>
<evidence type="ECO:0000256" key="1">
    <source>
        <dbReference type="SAM" id="Phobius"/>
    </source>
</evidence>
<feature type="transmembrane region" description="Helical" evidence="1">
    <location>
        <begin position="6"/>
        <end position="23"/>
    </location>
</feature>
<evidence type="ECO:0008006" key="4">
    <source>
        <dbReference type="Google" id="ProtNLM"/>
    </source>
</evidence>